<dbReference type="AlphaFoldDB" id="A0A484CRE8"/>
<evidence type="ECO:0000313" key="3">
    <source>
        <dbReference type="Proteomes" id="UP000295070"/>
    </source>
</evidence>
<accession>A0A484CRE8</accession>
<feature type="compositionally biased region" description="Low complexity" evidence="1">
    <location>
        <begin position="73"/>
        <end position="86"/>
    </location>
</feature>
<organism evidence="2 3">
    <name type="scientific">Perca flavescens</name>
    <name type="common">American yellow perch</name>
    <name type="synonym">Morone flavescens</name>
    <dbReference type="NCBI Taxonomy" id="8167"/>
    <lineage>
        <taxon>Eukaryota</taxon>
        <taxon>Metazoa</taxon>
        <taxon>Chordata</taxon>
        <taxon>Craniata</taxon>
        <taxon>Vertebrata</taxon>
        <taxon>Euteleostomi</taxon>
        <taxon>Actinopterygii</taxon>
        <taxon>Neopterygii</taxon>
        <taxon>Teleostei</taxon>
        <taxon>Neoteleostei</taxon>
        <taxon>Acanthomorphata</taxon>
        <taxon>Eupercaria</taxon>
        <taxon>Perciformes</taxon>
        <taxon>Percoidei</taxon>
        <taxon>Percidae</taxon>
        <taxon>Percinae</taxon>
        <taxon>Perca</taxon>
    </lineage>
</organism>
<feature type="compositionally biased region" description="Basic and acidic residues" evidence="1">
    <location>
        <begin position="43"/>
        <end position="57"/>
    </location>
</feature>
<gene>
    <name evidence="2" type="ORF">EPR50_G00132330</name>
</gene>
<keyword evidence="3" id="KW-1185">Reference proteome</keyword>
<name>A0A484CRE8_PERFV</name>
<feature type="compositionally biased region" description="Basic and acidic residues" evidence="1">
    <location>
        <begin position="207"/>
        <end position="217"/>
    </location>
</feature>
<sequence>MDPLMTSSVGNRSDVAGIYGDLITPPPGSPLLLTHAGSGPFVYDRETLSEEELRFGDENPVTSSTPTASHTDTSPSSRTTTSLRTTTPRELEESSEEGSVIVTTSSQTAAKPQISPPEAIKSLSEEEEDEEEEDGDDDDDDDDDGDDVGDDGDDGDDDDDDGDDGDDGDDDDDGGEGEQGASDEHWYTTNWVYDYHRQNSDNYTDCNHGEGQRRERELDTVRKENFSLTNRSVCYM</sequence>
<evidence type="ECO:0000256" key="1">
    <source>
        <dbReference type="SAM" id="MobiDB-lite"/>
    </source>
</evidence>
<proteinExistence type="predicted"/>
<feature type="region of interest" description="Disordered" evidence="1">
    <location>
        <begin position="1"/>
        <end position="186"/>
    </location>
</feature>
<feature type="compositionally biased region" description="Low complexity" evidence="1">
    <location>
        <begin position="97"/>
        <end position="106"/>
    </location>
</feature>
<reference evidence="2 3" key="1">
    <citation type="submission" date="2019-01" db="EMBL/GenBank/DDBJ databases">
        <title>A chromosome-scale genome assembly of the yellow perch, Perca flavescens.</title>
        <authorList>
            <person name="Feron R."/>
            <person name="Morvezen R."/>
            <person name="Bestin A."/>
            <person name="Haffray P."/>
            <person name="Klopp C."/>
            <person name="Zahm M."/>
            <person name="Cabau C."/>
            <person name="Roques C."/>
            <person name="Donnadieu C."/>
            <person name="Bouchez O."/>
            <person name="Christie M."/>
            <person name="Larson W."/>
            <person name="Guiguen Y."/>
        </authorList>
    </citation>
    <scope>NUCLEOTIDE SEQUENCE [LARGE SCALE GENOMIC DNA]</scope>
    <source>
        <strain evidence="2">YP-PL-M2</strain>
        <tissue evidence="2">Blood</tissue>
    </source>
</reference>
<feature type="compositionally biased region" description="Polar residues" evidence="1">
    <location>
        <begin position="1"/>
        <end position="11"/>
    </location>
</feature>
<protein>
    <submittedName>
        <fullName evidence="2">Uncharacterized protein</fullName>
    </submittedName>
</protein>
<feature type="compositionally biased region" description="Polar residues" evidence="1">
    <location>
        <begin position="60"/>
        <end position="72"/>
    </location>
</feature>
<dbReference type="Proteomes" id="UP000295070">
    <property type="component" value="Chromosome 12"/>
</dbReference>
<feature type="compositionally biased region" description="Acidic residues" evidence="1">
    <location>
        <begin position="125"/>
        <end position="176"/>
    </location>
</feature>
<evidence type="ECO:0000313" key="2">
    <source>
        <dbReference type="EMBL" id="TDH06311.1"/>
    </source>
</evidence>
<feature type="region of interest" description="Disordered" evidence="1">
    <location>
        <begin position="198"/>
        <end position="217"/>
    </location>
</feature>
<dbReference type="EMBL" id="SCKG01000012">
    <property type="protein sequence ID" value="TDH06311.1"/>
    <property type="molecule type" value="Genomic_DNA"/>
</dbReference>
<comment type="caution">
    <text evidence="2">The sequence shown here is derived from an EMBL/GenBank/DDBJ whole genome shotgun (WGS) entry which is preliminary data.</text>
</comment>